<evidence type="ECO:0000313" key="3">
    <source>
        <dbReference type="Proteomes" id="UP000284177"/>
    </source>
</evidence>
<dbReference type="SUPFAM" id="SSF49478">
    <property type="entry name" value="Cna protein B-type domain"/>
    <property type="match status" value="1"/>
</dbReference>
<keyword evidence="1" id="KW-0812">Transmembrane</keyword>
<dbReference type="Proteomes" id="UP000284177">
    <property type="component" value="Unassembled WGS sequence"/>
</dbReference>
<dbReference type="OrthoDB" id="7873998at2"/>
<keyword evidence="1" id="KW-1133">Transmembrane helix</keyword>
<organism evidence="2 3">
    <name type="scientific">Thermohalobacter berrensis</name>
    <dbReference type="NCBI Taxonomy" id="99594"/>
    <lineage>
        <taxon>Bacteria</taxon>
        <taxon>Bacillati</taxon>
        <taxon>Bacillota</taxon>
        <taxon>Tissierellia</taxon>
        <taxon>Tissierellales</taxon>
        <taxon>Thermohalobacteraceae</taxon>
        <taxon>Thermohalobacter</taxon>
    </lineage>
</organism>
<dbReference type="RefSeq" id="WP_120170754.1">
    <property type="nucleotide sequence ID" value="NZ_MCIB01000040.1"/>
</dbReference>
<keyword evidence="3" id="KW-1185">Reference proteome</keyword>
<accession>A0A419SU24</accession>
<protein>
    <recommendedName>
        <fullName evidence="4">Carboxypeptidase regulatory-like domain-containing protein</fullName>
    </recommendedName>
</protein>
<name>A0A419SU24_9FIRM</name>
<evidence type="ECO:0008006" key="4">
    <source>
        <dbReference type="Google" id="ProtNLM"/>
    </source>
</evidence>
<feature type="transmembrane region" description="Helical" evidence="1">
    <location>
        <begin position="119"/>
        <end position="140"/>
    </location>
</feature>
<gene>
    <name evidence="2" type="ORF">BET03_07050</name>
</gene>
<dbReference type="EMBL" id="MCIB01000040">
    <property type="protein sequence ID" value="RKD28787.1"/>
    <property type="molecule type" value="Genomic_DNA"/>
</dbReference>
<evidence type="ECO:0000313" key="2">
    <source>
        <dbReference type="EMBL" id="RKD28787.1"/>
    </source>
</evidence>
<proteinExistence type="predicted"/>
<sequence>MYKNILFALILVTLIISPAFIYAHGAEIEYNANITYKITAKYDNGKPMAGAQVIIYAPDNPSTPWKKGVCDENGNFTFIPDTSKKGNWTIQVRKAGHGTSIYIPIDEKMATSGKTGYSSLQLILMIGCVVWGLVGTSLYFRR</sequence>
<comment type="caution">
    <text evidence="2">The sequence shown here is derived from an EMBL/GenBank/DDBJ whole genome shotgun (WGS) entry which is preliminary data.</text>
</comment>
<reference evidence="2 3" key="1">
    <citation type="submission" date="2016-08" db="EMBL/GenBank/DDBJ databases">
        <title>Novel Firmicutes and Novel Genomes.</title>
        <authorList>
            <person name="Poppleton D.I."/>
            <person name="Gribaldo S."/>
        </authorList>
    </citation>
    <scope>NUCLEOTIDE SEQUENCE [LARGE SCALE GENOMIC DNA]</scope>
    <source>
        <strain evidence="2 3">CTT3</strain>
    </source>
</reference>
<keyword evidence="1" id="KW-0472">Membrane</keyword>
<evidence type="ECO:0000256" key="1">
    <source>
        <dbReference type="SAM" id="Phobius"/>
    </source>
</evidence>
<dbReference type="AlphaFoldDB" id="A0A419SU24"/>